<dbReference type="GO" id="GO:0006580">
    <property type="term" value="P:ethanolamine metabolic process"/>
    <property type="evidence" value="ECO:0007669"/>
    <property type="project" value="TreeGrafter"/>
</dbReference>
<dbReference type="Pfam" id="PF16387">
    <property type="entry name" value="DUF4996"/>
    <property type="match status" value="1"/>
</dbReference>
<dbReference type="PROSITE" id="PS51175">
    <property type="entry name" value="CBM6"/>
    <property type="match status" value="1"/>
</dbReference>
<evidence type="ECO:0000256" key="1">
    <source>
        <dbReference type="SAM" id="SignalP"/>
    </source>
</evidence>
<evidence type="ECO:0000259" key="3">
    <source>
        <dbReference type="PROSITE" id="PS51704"/>
    </source>
</evidence>
<evidence type="ECO:0000259" key="2">
    <source>
        <dbReference type="PROSITE" id="PS51175"/>
    </source>
</evidence>
<dbReference type="RefSeq" id="WP_052725917.1">
    <property type="nucleotide sequence ID" value="NZ_JWIR02000060.1"/>
</dbReference>
<accession>A0A0F5HU88</accession>
<dbReference type="InterPro" id="IPR008979">
    <property type="entry name" value="Galactose-bd-like_sf"/>
</dbReference>
<dbReference type="InterPro" id="IPR017946">
    <property type="entry name" value="PLC-like_Pdiesterase_TIM-brl"/>
</dbReference>
<dbReference type="STRING" id="1221996.QY95_03099"/>
<keyword evidence="5" id="KW-1185">Reference proteome</keyword>
<dbReference type="AlphaFoldDB" id="A0A0F5HU88"/>
<dbReference type="Gene3D" id="2.60.120.260">
    <property type="entry name" value="Galactose-binding domain-like"/>
    <property type="match status" value="1"/>
</dbReference>
<feature type="domain" description="CBM6" evidence="2">
    <location>
        <begin position="328"/>
        <end position="439"/>
    </location>
</feature>
<keyword evidence="1" id="KW-0732">Signal</keyword>
<feature type="domain" description="GP-PDE" evidence="3">
    <location>
        <begin position="59"/>
        <end position="311"/>
    </location>
</feature>
<sequence>MKLRKACLLSFAAAAIASGGITEQTSAAPAPAASSVHQQSPSFQQIHSMLLDHRKNAPLMITAHRGQWRDYPENSLMAIDEAIRDGAEIVEIDVRLTADGVPVLMHDTTVDRTTNGTGKVSDYTLAEIKKLRLKEGLGGEGAALTDHSIPTLEEAMRVVKGRAIVNLDKGWSIREEMYDVLAKTGTVDHALFKGSPNVEEAAAFMAKDPEILYMHIINDATADVVDTFPGRQPVAYEVVFDQLSDPQIQPDKIEQIQKNSRVFINTMWYGLASTYTDESSLRDVELGWEAVTDLRATILQTDNLEAMDYWRDGGHMKFWEAQKGNRTVRVQAEDYLPGKDWVDVGDTDGAIVVEDHQEGEWAKYEVTIPKSGVYTISGRVSANASPAGTVRIDYSNGQSSGDIEVKNTTHIRAFELQEWDQQYLEKGTHTFTVHVTSPGPFEPPTTKVAGFYCPFGQ</sequence>
<dbReference type="SUPFAM" id="SSF49785">
    <property type="entry name" value="Galactose-binding domain-like"/>
    <property type="match status" value="1"/>
</dbReference>
<comment type="caution">
    <text evidence="4">The sequence shown here is derived from an EMBL/GenBank/DDBJ whole genome shotgun (WGS) entry which is preliminary data.</text>
</comment>
<proteinExistence type="predicted"/>
<dbReference type="Pfam" id="PF03009">
    <property type="entry name" value="GDPD"/>
    <property type="match status" value="1"/>
</dbReference>
<dbReference type="InterPro" id="IPR030395">
    <property type="entry name" value="GP_PDE_dom"/>
</dbReference>
<dbReference type="GO" id="GO:0030246">
    <property type="term" value="F:carbohydrate binding"/>
    <property type="evidence" value="ECO:0007669"/>
    <property type="project" value="InterPro"/>
</dbReference>
<dbReference type="GO" id="GO:0005886">
    <property type="term" value="C:plasma membrane"/>
    <property type="evidence" value="ECO:0007669"/>
    <property type="project" value="TreeGrafter"/>
</dbReference>
<dbReference type="SUPFAM" id="SSF51695">
    <property type="entry name" value="PLC-like phosphodiesterases"/>
    <property type="match status" value="1"/>
</dbReference>
<dbReference type="EMBL" id="JWIR02000060">
    <property type="protein sequence ID" value="KKB36590.1"/>
    <property type="molecule type" value="Genomic_DNA"/>
</dbReference>
<name>A0A0F5HU88_BACTR</name>
<evidence type="ECO:0000313" key="5">
    <source>
        <dbReference type="Proteomes" id="UP000031563"/>
    </source>
</evidence>
<dbReference type="InterPro" id="IPR005084">
    <property type="entry name" value="CBM6"/>
</dbReference>
<gene>
    <name evidence="4" type="ORF">QY95_03099</name>
</gene>
<dbReference type="PROSITE" id="PS51704">
    <property type="entry name" value="GP_PDE"/>
    <property type="match status" value="1"/>
</dbReference>
<dbReference type="PANTHER" id="PTHR46320">
    <property type="entry name" value="GLYCEROPHOSPHODIESTER PHOSPHODIESTERASE 1"/>
    <property type="match status" value="1"/>
</dbReference>
<dbReference type="Proteomes" id="UP000031563">
    <property type="component" value="Unassembled WGS sequence"/>
</dbReference>
<dbReference type="Gene3D" id="3.20.20.190">
    <property type="entry name" value="Phosphatidylinositol (PI) phosphodiesterase"/>
    <property type="match status" value="1"/>
</dbReference>
<feature type="signal peptide" evidence="1">
    <location>
        <begin position="1"/>
        <end position="27"/>
    </location>
</feature>
<dbReference type="CDD" id="cd08566">
    <property type="entry name" value="GDPD_AtGDE_like"/>
    <property type="match status" value="1"/>
</dbReference>
<protein>
    <submittedName>
        <fullName evidence="4">Glycerophosphoryl diester phosphodiesterase</fullName>
    </submittedName>
</protein>
<dbReference type="GO" id="GO:0008889">
    <property type="term" value="F:glycerophosphodiester phosphodiesterase activity"/>
    <property type="evidence" value="ECO:0007669"/>
    <property type="project" value="TreeGrafter"/>
</dbReference>
<dbReference type="GO" id="GO:0070291">
    <property type="term" value="P:N-acylethanolamine metabolic process"/>
    <property type="evidence" value="ECO:0007669"/>
    <property type="project" value="TreeGrafter"/>
</dbReference>
<evidence type="ECO:0000313" key="4">
    <source>
        <dbReference type="EMBL" id="KKB36590.1"/>
    </source>
</evidence>
<organism evidence="4 5">
    <name type="scientific">Bacillus thermotolerans</name>
    <name type="common">Quasibacillus thermotolerans</name>
    <dbReference type="NCBI Taxonomy" id="1221996"/>
    <lineage>
        <taxon>Bacteria</taxon>
        <taxon>Bacillati</taxon>
        <taxon>Bacillota</taxon>
        <taxon>Bacilli</taxon>
        <taxon>Bacillales</taxon>
        <taxon>Bacillaceae</taxon>
        <taxon>Bacillus</taxon>
    </lineage>
</organism>
<dbReference type="GO" id="GO:0006644">
    <property type="term" value="P:phospholipid metabolic process"/>
    <property type="evidence" value="ECO:0007669"/>
    <property type="project" value="TreeGrafter"/>
</dbReference>
<feature type="chain" id="PRO_5002487443" evidence="1">
    <location>
        <begin position="28"/>
        <end position="457"/>
    </location>
</feature>
<reference evidence="4" key="1">
    <citation type="submission" date="2015-02" db="EMBL/GenBank/DDBJ databases">
        <title>Genome Assembly of Bacillaceae bacterium MTCC 8252.</title>
        <authorList>
            <person name="Verma A."/>
            <person name="Khatri I."/>
            <person name="Mual P."/>
            <person name="Subramanian S."/>
            <person name="Krishnamurthi S."/>
        </authorList>
    </citation>
    <scope>NUCLEOTIDE SEQUENCE [LARGE SCALE GENOMIC DNA]</scope>
    <source>
        <strain evidence="4">MTCC 8252</strain>
    </source>
</reference>
<dbReference type="InterPro" id="IPR032160">
    <property type="entry name" value="DUF4996"/>
</dbReference>
<dbReference type="PANTHER" id="PTHR46320:SF1">
    <property type="entry name" value="GLYCEROPHOSPHODIESTER PHOSPHODIESTERASE 1"/>
    <property type="match status" value="1"/>
</dbReference>